<name>A0ABR2N325_9ASPA</name>
<reference evidence="1 2" key="1">
    <citation type="journal article" date="2022" name="Nat. Plants">
        <title>Genomes of leafy and leafless Platanthera orchids illuminate the evolution of mycoheterotrophy.</title>
        <authorList>
            <person name="Li M.H."/>
            <person name="Liu K.W."/>
            <person name="Li Z."/>
            <person name="Lu H.C."/>
            <person name="Ye Q.L."/>
            <person name="Zhang D."/>
            <person name="Wang J.Y."/>
            <person name="Li Y.F."/>
            <person name="Zhong Z.M."/>
            <person name="Liu X."/>
            <person name="Yu X."/>
            <person name="Liu D.K."/>
            <person name="Tu X.D."/>
            <person name="Liu B."/>
            <person name="Hao Y."/>
            <person name="Liao X.Y."/>
            <person name="Jiang Y.T."/>
            <person name="Sun W.H."/>
            <person name="Chen J."/>
            <person name="Chen Y.Q."/>
            <person name="Ai Y."/>
            <person name="Zhai J.W."/>
            <person name="Wu S.S."/>
            <person name="Zhou Z."/>
            <person name="Hsiao Y.Y."/>
            <person name="Wu W.L."/>
            <person name="Chen Y.Y."/>
            <person name="Lin Y.F."/>
            <person name="Hsu J.L."/>
            <person name="Li C.Y."/>
            <person name="Wang Z.W."/>
            <person name="Zhao X."/>
            <person name="Zhong W.Y."/>
            <person name="Ma X.K."/>
            <person name="Ma L."/>
            <person name="Huang J."/>
            <person name="Chen G.Z."/>
            <person name="Huang M.Z."/>
            <person name="Huang L."/>
            <person name="Peng D.H."/>
            <person name="Luo Y.B."/>
            <person name="Zou S.Q."/>
            <person name="Chen S.P."/>
            <person name="Lan S."/>
            <person name="Tsai W.C."/>
            <person name="Van de Peer Y."/>
            <person name="Liu Z.J."/>
        </authorList>
    </citation>
    <scope>NUCLEOTIDE SEQUENCE [LARGE SCALE GENOMIC DNA]</scope>
    <source>
        <strain evidence="1">Lor288</strain>
    </source>
</reference>
<dbReference type="InterPro" id="IPR044229">
    <property type="entry name" value="NOA1"/>
</dbReference>
<proteinExistence type="predicted"/>
<evidence type="ECO:0000313" key="2">
    <source>
        <dbReference type="Proteomes" id="UP001412067"/>
    </source>
</evidence>
<dbReference type="PANTHER" id="PTHR47569">
    <property type="entry name" value="NO-ASSOCIATED PROTEIN 1, CHLOROPLASTIC/MITOCHONDRIAL"/>
    <property type="match status" value="1"/>
</dbReference>
<dbReference type="SUPFAM" id="SSF52540">
    <property type="entry name" value="P-loop containing nucleoside triphosphate hydrolases"/>
    <property type="match status" value="1"/>
</dbReference>
<accession>A0ABR2N325</accession>
<comment type="caution">
    <text evidence="1">The sequence shown here is derived from an EMBL/GenBank/DDBJ whole genome shotgun (WGS) entry which is preliminary data.</text>
</comment>
<dbReference type="EMBL" id="JBBWWR010000002">
    <property type="protein sequence ID" value="KAK8970597.1"/>
    <property type="molecule type" value="Genomic_DNA"/>
</dbReference>
<organism evidence="1 2">
    <name type="scientific">Platanthera guangdongensis</name>
    <dbReference type="NCBI Taxonomy" id="2320717"/>
    <lineage>
        <taxon>Eukaryota</taxon>
        <taxon>Viridiplantae</taxon>
        <taxon>Streptophyta</taxon>
        <taxon>Embryophyta</taxon>
        <taxon>Tracheophyta</taxon>
        <taxon>Spermatophyta</taxon>
        <taxon>Magnoliopsida</taxon>
        <taxon>Liliopsida</taxon>
        <taxon>Asparagales</taxon>
        <taxon>Orchidaceae</taxon>
        <taxon>Orchidoideae</taxon>
        <taxon>Orchideae</taxon>
        <taxon>Orchidinae</taxon>
        <taxon>Platanthera</taxon>
    </lineage>
</organism>
<gene>
    <name evidence="1" type="ORF">KSP40_PGU017850</name>
</gene>
<dbReference type="PANTHER" id="PTHR47569:SF2">
    <property type="entry name" value="NO-ASSOCIATED PROTEIN 1, CHLOROPLASTIC_MITOCHONDRIAL"/>
    <property type="match status" value="1"/>
</dbReference>
<dbReference type="Proteomes" id="UP001412067">
    <property type="component" value="Unassembled WGS sequence"/>
</dbReference>
<dbReference type="InterPro" id="IPR027417">
    <property type="entry name" value="P-loop_NTPase"/>
</dbReference>
<dbReference type="Gene3D" id="3.40.50.300">
    <property type="entry name" value="P-loop containing nucleotide triphosphate hydrolases"/>
    <property type="match status" value="1"/>
</dbReference>
<sequence length="168" mass="19054">MEKSRFLSFPISRKRSVRLNRRGFFSAHCISAVVGPNGIGKSNVINDMLFVFGKRVKQKSMHGAIVTKESMARTSICASVKDKSQQRPASDIAISGLGWISVEPYGLEMGENEHVDYKGGELHLDVHLPRPVEVFVRPPLPVGPTSAEWYQYRELTESEEELRPKWYY</sequence>
<keyword evidence="2" id="KW-1185">Reference proteome</keyword>
<protein>
    <submittedName>
        <fullName evidence="1">Nitric oxide synthase</fullName>
    </submittedName>
</protein>
<evidence type="ECO:0000313" key="1">
    <source>
        <dbReference type="EMBL" id="KAK8970597.1"/>
    </source>
</evidence>